<dbReference type="CDD" id="cd11644">
    <property type="entry name" value="Precorrin-6Y-MT"/>
    <property type="match status" value="1"/>
</dbReference>
<dbReference type="EMBL" id="JAGGKS010000002">
    <property type="protein sequence ID" value="MBP1925069.1"/>
    <property type="molecule type" value="Genomic_DNA"/>
</dbReference>
<dbReference type="NCBIfam" id="TIGR02469">
    <property type="entry name" value="CbiT"/>
    <property type="match status" value="1"/>
</dbReference>
<keyword evidence="3 7" id="KW-0489">Methyltransferase</keyword>
<evidence type="ECO:0000256" key="1">
    <source>
        <dbReference type="ARBA" id="ARBA00004953"/>
    </source>
</evidence>
<dbReference type="PANTHER" id="PTHR43182:SF1">
    <property type="entry name" value="COBALT-PRECORRIN-7 C(5)-METHYLTRANSFERASE"/>
    <property type="match status" value="1"/>
</dbReference>
<dbReference type="Pfam" id="PF00590">
    <property type="entry name" value="TP_methylase"/>
    <property type="match status" value="1"/>
</dbReference>
<dbReference type="InterPro" id="IPR029063">
    <property type="entry name" value="SAM-dependent_MTases_sf"/>
</dbReference>
<dbReference type="Gene3D" id="3.40.1010.10">
    <property type="entry name" value="Cobalt-precorrin-4 Transmethylase, Domain 1"/>
    <property type="match status" value="1"/>
</dbReference>
<evidence type="ECO:0000256" key="5">
    <source>
        <dbReference type="ARBA" id="ARBA00022691"/>
    </source>
</evidence>
<dbReference type="Gene3D" id="3.30.950.10">
    <property type="entry name" value="Methyltransferase, Cobalt-precorrin-4 Transmethylase, Domain 2"/>
    <property type="match status" value="1"/>
</dbReference>
<evidence type="ECO:0000256" key="2">
    <source>
        <dbReference type="ARBA" id="ARBA00022573"/>
    </source>
</evidence>
<protein>
    <submittedName>
        <fullName evidence="7">Precorrin-6Y C5,15-methyltransferase (Decarboxylating)</fullName>
        <ecNumber evidence="7">2.1.1.132</ecNumber>
    </submittedName>
</protein>
<gene>
    <name evidence="7" type="ORF">J2Z76_000926</name>
</gene>
<dbReference type="SUPFAM" id="SSF53335">
    <property type="entry name" value="S-adenosyl-L-methionine-dependent methyltransferases"/>
    <property type="match status" value="1"/>
</dbReference>
<organism evidence="7 8">
    <name type="scientific">Sedimentibacter acidaminivorans</name>
    <dbReference type="NCBI Taxonomy" id="913099"/>
    <lineage>
        <taxon>Bacteria</taxon>
        <taxon>Bacillati</taxon>
        <taxon>Bacillota</taxon>
        <taxon>Tissierellia</taxon>
        <taxon>Sedimentibacter</taxon>
    </lineage>
</organism>
<keyword evidence="2" id="KW-0169">Cobalamin biosynthesis</keyword>
<comment type="caution">
    <text evidence="7">The sequence shown here is derived from an EMBL/GenBank/DDBJ whole genome shotgun (WGS) entry which is preliminary data.</text>
</comment>
<dbReference type="InterPro" id="IPR012818">
    <property type="entry name" value="CbiE"/>
</dbReference>
<evidence type="ECO:0000256" key="4">
    <source>
        <dbReference type="ARBA" id="ARBA00022679"/>
    </source>
</evidence>
<comment type="pathway">
    <text evidence="1">Cofactor biosynthesis; adenosylcobalamin biosynthesis.</text>
</comment>
<dbReference type="Gene3D" id="3.40.50.150">
    <property type="entry name" value="Vaccinia Virus protein VP39"/>
    <property type="match status" value="1"/>
</dbReference>
<evidence type="ECO:0000313" key="8">
    <source>
        <dbReference type="Proteomes" id="UP001519342"/>
    </source>
</evidence>
<dbReference type="RefSeq" id="WP_209510819.1">
    <property type="nucleotide sequence ID" value="NZ_JAGGKS010000002.1"/>
</dbReference>
<evidence type="ECO:0000256" key="3">
    <source>
        <dbReference type="ARBA" id="ARBA00022603"/>
    </source>
</evidence>
<proteinExistence type="predicted"/>
<dbReference type="GO" id="GO:0046025">
    <property type="term" value="F:precorrin-6Y C5,15-methyltransferase (decarboxylating) activity"/>
    <property type="evidence" value="ECO:0007669"/>
    <property type="project" value="UniProtKB-EC"/>
</dbReference>
<dbReference type="SUPFAM" id="SSF53790">
    <property type="entry name" value="Tetrapyrrole methylase"/>
    <property type="match status" value="1"/>
</dbReference>
<keyword evidence="8" id="KW-1185">Reference proteome</keyword>
<dbReference type="InterPro" id="IPR000878">
    <property type="entry name" value="4pyrrol_Mease"/>
</dbReference>
<feature type="domain" description="Tetrapyrrole methylase" evidence="6">
    <location>
        <begin position="4"/>
        <end position="191"/>
    </location>
</feature>
<dbReference type="CDD" id="cd02440">
    <property type="entry name" value="AdoMet_MTases"/>
    <property type="match status" value="1"/>
</dbReference>
<dbReference type="NCBIfam" id="TIGR02467">
    <property type="entry name" value="CbiE"/>
    <property type="match status" value="1"/>
</dbReference>
<dbReference type="PANTHER" id="PTHR43182">
    <property type="entry name" value="COBALT-PRECORRIN-6B C(15)-METHYLTRANSFERASE (DECARBOXYLATING)"/>
    <property type="match status" value="1"/>
</dbReference>
<evidence type="ECO:0000259" key="6">
    <source>
        <dbReference type="Pfam" id="PF00590"/>
    </source>
</evidence>
<reference evidence="7 8" key="1">
    <citation type="submission" date="2021-03" db="EMBL/GenBank/DDBJ databases">
        <title>Genomic Encyclopedia of Type Strains, Phase IV (KMG-IV): sequencing the most valuable type-strain genomes for metagenomic binning, comparative biology and taxonomic classification.</title>
        <authorList>
            <person name="Goeker M."/>
        </authorList>
    </citation>
    <scope>NUCLEOTIDE SEQUENCE [LARGE SCALE GENOMIC DNA]</scope>
    <source>
        <strain evidence="7 8">DSM 24004</strain>
    </source>
</reference>
<dbReference type="InterPro" id="IPR035996">
    <property type="entry name" value="4pyrrol_Methylase_sf"/>
</dbReference>
<dbReference type="Proteomes" id="UP001519342">
    <property type="component" value="Unassembled WGS sequence"/>
</dbReference>
<keyword evidence="4 7" id="KW-0808">Transferase</keyword>
<dbReference type="InterPro" id="IPR014776">
    <property type="entry name" value="4pyrrole_Mease_sub2"/>
</dbReference>
<dbReference type="EC" id="2.1.1.132" evidence="7"/>
<evidence type="ECO:0000313" key="7">
    <source>
        <dbReference type="EMBL" id="MBP1925069.1"/>
    </source>
</evidence>
<name>A0ABS4GBJ9_9FIRM</name>
<keyword evidence="5" id="KW-0949">S-adenosyl-L-methionine</keyword>
<dbReference type="InterPro" id="IPR014777">
    <property type="entry name" value="4pyrrole_Mease_sub1"/>
</dbReference>
<dbReference type="InterPro" id="IPR050714">
    <property type="entry name" value="Cobalamin_biosynth_MTase"/>
</dbReference>
<accession>A0ABS4GBJ9</accession>
<dbReference type="GO" id="GO:0032259">
    <property type="term" value="P:methylation"/>
    <property type="evidence" value="ECO:0007669"/>
    <property type="project" value="UniProtKB-KW"/>
</dbReference>
<sequence>MKNVSIIGIGIGNLDFTHKKSIDLISNSDCLIGAKRMLSDFIYLNKDTFESSKAEDIYEYISKDNIHKNFGVLVSGDTGFYSLSKKLTEILEQDESIKVENIPAIGSLQYFCSKLNLSWDSIKFVSAHGRNLNIISNIMFNKKTFMLTGGELKPKNICKLLVDKGLGNLQVSVGENLSYNNERIIEDKSSSIANMDFDSLAVMIIHNDNAIEIDSGFRSIRDDEFITGHAPMTKSEVRTISIGKLNLKSDSIVYDIGAGTGSVSIETALKLSGGTLYAIEKNKGAIDLIKENIEKFKVYNIEIIEGVAPEGLDNLPKPDSVFIGGSSGNMDAIFDCLLKKSPHVNIVINTITLQSLNEALEAMEKYKFEDVEIVNVSISKSKKISRYDMMMGQNPIYIISGKGSGLY</sequence>
<dbReference type="InterPro" id="IPR014008">
    <property type="entry name" value="Cbl_synth_MTase_CbiT"/>
</dbReference>